<reference evidence="2" key="1">
    <citation type="submission" date="2014-03" db="EMBL/GenBank/DDBJ databases">
        <authorList>
            <person name="Aksoy S."/>
            <person name="Warren W."/>
            <person name="Wilson R.K."/>
        </authorList>
    </citation>
    <scope>NUCLEOTIDE SEQUENCE [LARGE SCALE GENOMIC DNA]</scope>
    <source>
        <strain evidence="2">IAEA</strain>
    </source>
</reference>
<organism evidence="1 2">
    <name type="scientific">Glossina brevipalpis</name>
    <dbReference type="NCBI Taxonomy" id="37001"/>
    <lineage>
        <taxon>Eukaryota</taxon>
        <taxon>Metazoa</taxon>
        <taxon>Ecdysozoa</taxon>
        <taxon>Arthropoda</taxon>
        <taxon>Hexapoda</taxon>
        <taxon>Insecta</taxon>
        <taxon>Pterygota</taxon>
        <taxon>Neoptera</taxon>
        <taxon>Endopterygota</taxon>
        <taxon>Diptera</taxon>
        <taxon>Brachycera</taxon>
        <taxon>Muscomorpha</taxon>
        <taxon>Hippoboscoidea</taxon>
        <taxon>Glossinidae</taxon>
        <taxon>Glossina</taxon>
    </lineage>
</organism>
<dbReference type="Proteomes" id="UP000091820">
    <property type="component" value="Unassembled WGS sequence"/>
</dbReference>
<name>A0A1A9WLP1_9MUSC</name>
<dbReference type="EnsemblMetazoa" id="GBRI024153-RA">
    <property type="protein sequence ID" value="GBRI024153-PA"/>
    <property type="gene ID" value="GBRI024153"/>
</dbReference>
<protein>
    <submittedName>
        <fullName evidence="1">Uncharacterized protein</fullName>
    </submittedName>
</protein>
<evidence type="ECO:0000313" key="1">
    <source>
        <dbReference type="EnsemblMetazoa" id="GBRI024153-PA"/>
    </source>
</evidence>
<proteinExistence type="predicted"/>
<accession>A0A1A9WLP1</accession>
<evidence type="ECO:0000313" key="2">
    <source>
        <dbReference type="Proteomes" id="UP000091820"/>
    </source>
</evidence>
<dbReference type="AlphaFoldDB" id="A0A1A9WLP1"/>
<dbReference type="VEuPathDB" id="VectorBase:GBRI024153"/>
<reference evidence="1" key="2">
    <citation type="submission" date="2020-05" db="UniProtKB">
        <authorList>
            <consortium name="EnsemblMetazoa"/>
        </authorList>
    </citation>
    <scope>IDENTIFICATION</scope>
    <source>
        <strain evidence="1">IAEA</strain>
    </source>
</reference>
<sequence length="233" mass="27596">MACYRPHLRKKRYLLFEKSAAVTFQGFVGKSIVSGTPRGLNQIVEYTLMYELPTDLQLFKTERVRTTIAPIITTTITPTTESYFITIPPYHPSFHKHKNYYYYEGGSRRNWSPIPLKNIKRFKHNLHEYVNNDSINTNNTNECQDRIKKENKRLQQRQLKFDNAEQRMLYDILEQWSLIERLCRRLIWAAISSVRCLVVRRKKLLSLTENDEPNGKDMKRLLRVNTVPSLVTL</sequence>
<keyword evidence="2" id="KW-1185">Reference proteome</keyword>